<feature type="transmembrane region" description="Helical" evidence="10">
    <location>
        <begin position="211"/>
        <end position="232"/>
    </location>
</feature>
<dbReference type="Gene3D" id="1.10.3720.10">
    <property type="entry name" value="MetI-like"/>
    <property type="match status" value="1"/>
</dbReference>
<feature type="region of interest" description="Disordered" evidence="11">
    <location>
        <begin position="383"/>
        <end position="514"/>
    </location>
</feature>
<dbReference type="PROSITE" id="PS50928">
    <property type="entry name" value="ABC_TM1"/>
    <property type="match status" value="1"/>
</dbReference>
<dbReference type="GO" id="GO:0005886">
    <property type="term" value="C:plasma membrane"/>
    <property type="evidence" value="ECO:0007669"/>
    <property type="project" value="UniProtKB-SubCell"/>
</dbReference>
<evidence type="ECO:0000256" key="9">
    <source>
        <dbReference type="ARBA" id="ARBA00023136"/>
    </source>
</evidence>
<comment type="function">
    <text evidence="1">Part of the binding-protein-dependent transport system for phosphate; probably responsible for the translocation of the substrate across the membrane.</text>
</comment>
<feature type="compositionally biased region" description="Basic and acidic residues" evidence="11">
    <location>
        <begin position="399"/>
        <end position="408"/>
    </location>
</feature>
<keyword evidence="5 10" id="KW-1003">Cell membrane</keyword>
<dbReference type="Pfam" id="PF00528">
    <property type="entry name" value="BPD_transp_1"/>
    <property type="match status" value="1"/>
</dbReference>
<feature type="compositionally biased region" description="Basic residues" evidence="11">
    <location>
        <begin position="387"/>
        <end position="398"/>
    </location>
</feature>
<evidence type="ECO:0000256" key="2">
    <source>
        <dbReference type="ARBA" id="ARBA00004651"/>
    </source>
</evidence>
<dbReference type="RefSeq" id="WP_369224381.1">
    <property type="nucleotide sequence ID" value="NZ_CP163441.1"/>
</dbReference>
<dbReference type="InterPro" id="IPR005672">
    <property type="entry name" value="Phosphate_PstA"/>
</dbReference>
<dbReference type="InterPro" id="IPR051408">
    <property type="entry name" value="Phosphate_transprt_permease"/>
</dbReference>
<feature type="transmembrane region" description="Helical" evidence="10">
    <location>
        <begin position="359"/>
        <end position="380"/>
    </location>
</feature>
<dbReference type="GO" id="GO:0035435">
    <property type="term" value="P:phosphate ion transmembrane transport"/>
    <property type="evidence" value="ECO:0007669"/>
    <property type="project" value="InterPro"/>
</dbReference>
<feature type="region of interest" description="Disordered" evidence="11">
    <location>
        <begin position="1"/>
        <end position="27"/>
    </location>
</feature>
<dbReference type="GO" id="GO:0005315">
    <property type="term" value="F:phosphate transmembrane transporter activity"/>
    <property type="evidence" value="ECO:0007669"/>
    <property type="project" value="InterPro"/>
</dbReference>
<keyword evidence="6" id="KW-0592">Phosphate transport</keyword>
<evidence type="ECO:0000256" key="8">
    <source>
        <dbReference type="ARBA" id="ARBA00022989"/>
    </source>
</evidence>
<evidence type="ECO:0000256" key="3">
    <source>
        <dbReference type="ARBA" id="ARBA00007069"/>
    </source>
</evidence>
<organism evidence="13">
    <name type="scientific">Streptomyces sp. R39</name>
    <dbReference type="NCBI Taxonomy" id="3238631"/>
    <lineage>
        <taxon>Bacteria</taxon>
        <taxon>Bacillati</taxon>
        <taxon>Actinomycetota</taxon>
        <taxon>Actinomycetes</taxon>
        <taxon>Kitasatosporales</taxon>
        <taxon>Streptomycetaceae</taxon>
        <taxon>Streptomyces</taxon>
    </lineage>
</organism>
<comment type="similarity">
    <text evidence="3 10">Belongs to the binding-protein-dependent transport system permease family. CysTW subfamily.</text>
</comment>
<dbReference type="CDD" id="cd06261">
    <property type="entry name" value="TM_PBP2"/>
    <property type="match status" value="1"/>
</dbReference>
<proteinExistence type="inferred from homology"/>
<dbReference type="PANTHER" id="PTHR42922">
    <property type="entry name" value="PHOSPHATE TRANSPORT SYSTEM PERMEASE PROTEIN PSTA"/>
    <property type="match status" value="1"/>
</dbReference>
<protein>
    <recommendedName>
        <fullName evidence="10">Phosphate transport system permease protein PstA</fullName>
    </recommendedName>
</protein>
<evidence type="ECO:0000256" key="11">
    <source>
        <dbReference type="SAM" id="MobiDB-lite"/>
    </source>
</evidence>
<evidence type="ECO:0000256" key="7">
    <source>
        <dbReference type="ARBA" id="ARBA00022692"/>
    </source>
</evidence>
<gene>
    <name evidence="13" type="primary">pstA</name>
    <name evidence="13" type="ORF">AB5J52_26775</name>
</gene>
<evidence type="ECO:0000256" key="4">
    <source>
        <dbReference type="ARBA" id="ARBA00022448"/>
    </source>
</evidence>
<dbReference type="NCBIfam" id="TIGR00974">
    <property type="entry name" value="3a0107s02c"/>
    <property type="match status" value="1"/>
</dbReference>
<feature type="compositionally biased region" description="Low complexity" evidence="11">
    <location>
        <begin position="436"/>
        <end position="450"/>
    </location>
</feature>
<comment type="subcellular location">
    <subcellularLocation>
        <location evidence="2 10">Cell membrane</location>
        <topology evidence="2 10">Multi-pass membrane protein</topology>
    </subcellularLocation>
</comment>
<evidence type="ECO:0000259" key="12">
    <source>
        <dbReference type="PROSITE" id="PS50928"/>
    </source>
</evidence>
<keyword evidence="9 10" id="KW-0472">Membrane</keyword>
<evidence type="ECO:0000256" key="1">
    <source>
        <dbReference type="ARBA" id="ARBA00003510"/>
    </source>
</evidence>
<name>A0AB39QSH2_9ACTN</name>
<feature type="transmembrane region" description="Helical" evidence="10">
    <location>
        <begin position="115"/>
        <end position="139"/>
    </location>
</feature>
<reference evidence="13" key="1">
    <citation type="submission" date="2024-07" db="EMBL/GenBank/DDBJ databases">
        <authorList>
            <person name="Yu S.T."/>
        </authorList>
    </citation>
    <scope>NUCLEOTIDE SEQUENCE</scope>
    <source>
        <strain evidence="13">R39</strain>
    </source>
</reference>
<feature type="transmembrane region" description="Helical" evidence="10">
    <location>
        <begin position="169"/>
        <end position="199"/>
    </location>
</feature>
<evidence type="ECO:0000256" key="6">
    <source>
        <dbReference type="ARBA" id="ARBA00022592"/>
    </source>
</evidence>
<feature type="transmembrane region" description="Helical" evidence="10">
    <location>
        <begin position="244"/>
        <end position="265"/>
    </location>
</feature>
<evidence type="ECO:0000313" key="13">
    <source>
        <dbReference type="EMBL" id="XDQ45564.1"/>
    </source>
</evidence>
<feature type="domain" description="ABC transmembrane type-1" evidence="12">
    <location>
        <begin position="173"/>
        <end position="376"/>
    </location>
</feature>
<accession>A0AB39QSH2</accession>
<keyword evidence="8 10" id="KW-1133">Transmembrane helix</keyword>
<feature type="transmembrane region" description="Helical" evidence="10">
    <location>
        <begin position="79"/>
        <end position="103"/>
    </location>
</feature>
<dbReference type="AlphaFoldDB" id="A0AB39QSH2"/>
<evidence type="ECO:0000256" key="10">
    <source>
        <dbReference type="RuleBase" id="RU363043"/>
    </source>
</evidence>
<keyword evidence="7 10" id="KW-0812">Transmembrane</keyword>
<dbReference type="PANTHER" id="PTHR42922:SF1">
    <property type="entry name" value="PHOSPHATE TRANSPORT SYSTEM PERMEASE PROTEIN PSTA"/>
    <property type="match status" value="1"/>
</dbReference>
<dbReference type="EMBL" id="CP163441">
    <property type="protein sequence ID" value="XDQ45564.1"/>
    <property type="molecule type" value="Genomic_DNA"/>
</dbReference>
<keyword evidence="4" id="KW-0813">Transport</keyword>
<dbReference type="SUPFAM" id="SSF161098">
    <property type="entry name" value="MetI-like"/>
    <property type="match status" value="1"/>
</dbReference>
<evidence type="ECO:0000256" key="5">
    <source>
        <dbReference type="ARBA" id="ARBA00022475"/>
    </source>
</evidence>
<sequence>MTVVDLEKGAPQNAPQNAPQDAPGKAAEGISADTDAVAALPDVPRRIGGVTRSGVLSVFGAAASGLCVAVLLFGELAPFSGALGFFVTAYLAFLGIYAVLTGLEESGQAVRDRVMTVVLWSAGGLMFAALTMVLGFTAWRGREALPHANFFTQDMQAAGPLDPLTHGGIAHAMLGTIIMIAIALAITVPLGLACAVYLNQIPGRFSRFVRTIVEAMTALPSIVAGLMVYAVWILNLGMQKSGLAAGFAISVMMLPIVIRAADVVLRLVPGTLTEASEALGAPRWRTVWHVVLPTARSGLATAVILGTARGIGETSPVLLTAGFTAALNADPTSGPMVSLPLAVFNFVKSPEPTMIARGFGAAAVLMALVLVLFVIARVIGGRGPGHQNKRQARRAARASRRDATRFAELHTPGLELFETGDRDVAGESDEPGGAGPRPSAAPPRWGSPRASEAESGGAPSHDAPAADSGEQSPEYHAPAPAHGDRAPQGPPAPDDETRTGGAGGNEDLATGDSH</sequence>
<dbReference type="InterPro" id="IPR035906">
    <property type="entry name" value="MetI-like_sf"/>
</dbReference>
<feature type="transmembrane region" description="Helical" evidence="10">
    <location>
        <begin position="54"/>
        <end position="73"/>
    </location>
</feature>
<dbReference type="InterPro" id="IPR000515">
    <property type="entry name" value="MetI-like"/>
</dbReference>